<dbReference type="GeneTree" id="ENSGT00940000153116"/>
<keyword evidence="2" id="KW-1133">Transmembrane helix</keyword>
<sequence length="130" mass="14159">MVNLGLSRVEEAVAARHPGLQEYAACQSHAFLKGIGAFITGFGAAFALQKLLNRKLPYPMQWTVLLAVVAGSAGSYAVTRAETRKCSDLWLFLETGRLPQDGAAEPSIRLDSPESREPAPQRNRYGDVLE</sequence>
<dbReference type="InParanoid" id="A0A6I8N5A0"/>
<feature type="region of interest" description="Disordered" evidence="1">
    <location>
        <begin position="101"/>
        <end position="130"/>
    </location>
</feature>
<organism evidence="3 4">
    <name type="scientific">Ornithorhynchus anatinus</name>
    <name type="common">Duckbill platypus</name>
    <dbReference type="NCBI Taxonomy" id="9258"/>
    <lineage>
        <taxon>Eukaryota</taxon>
        <taxon>Metazoa</taxon>
        <taxon>Chordata</taxon>
        <taxon>Craniata</taxon>
        <taxon>Vertebrata</taxon>
        <taxon>Euteleostomi</taxon>
        <taxon>Mammalia</taxon>
        <taxon>Monotremata</taxon>
        <taxon>Ornithorhynchidae</taxon>
        <taxon>Ornithorhynchus</taxon>
    </lineage>
</organism>
<dbReference type="Pfam" id="PF15110">
    <property type="entry name" value="TMEM141"/>
    <property type="match status" value="1"/>
</dbReference>
<dbReference type="Gene3D" id="1.10.3350.20">
    <property type="entry name" value="Tmem141 protein family"/>
    <property type="match status" value="1"/>
</dbReference>
<dbReference type="OrthoDB" id="10056589at2759"/>
<accession>A0A6I8N5A0</accession>
<dbReference type="Proteomes" id="UP000002279">
    <property type="component" value="Unplaced"/>
</dbReference>
<proteinExistence type="predicted"/>
<dbReference type="InterPro" id="IPR038259">
    <property type="entry name" value="Tmem141_sf"/>
</dbReference>
<evidence type="ECO:0000313" key="3">
    <source>
        <dbReference type="Ensembl" id="ENSOANP00000035995.1"/>
    </source>
</evidence>
<dbReference type="PANTHER" id="PTHR47229">
    <property type="entry name" value="TRANSMEMBRANE PROTEIN 141"/>
    <property type="match status" value="1"/>
</dbReference>
<dbReference type="Ensembl" id="ENSOANT00000053721.1">
    <property type="protein sequence ID" value="ENSOANP00000035995.1"/>
    <property type="gene ID" value="ENSOANG00000040806.1"/>
</dbReference>
<dbReference type="Bgee" id="ENSOANG00000040806">
    <property type="expression patterns" value="Expressed in heart and 7 other cell types or tissues"/>
</dbReference>
<reference evidence="3" key="1">
    <citation type="submission" date="2025-08" db="UniProtKB">
        <authorList>
            <consortium name="Ensembl"/>
        </authorList>
    </citation>
    <scope>IDENTIFICATION</scope>
    <source>
        <strain evidence="3">Glennie</strain>
    </source>
</reference>
<dbReference type="KEGG" id="oaa:107547708"/>
<evidence type="ECO:0008006" key="5">
    <source>
        <dbReference type="Google" id="ProtNLM"/>
    </source>
</evidence>
<dbReference type="RefSeq" id="XP_028912312.1">
    <property type="nucleotide sequence ID" value="XM_029056479.1"/>
</dbReference>
<dbReference type="GeneID" id="107547708"/>
<reference evidence="3" key="2">
    <citation type="submission" date="2025-09" db="UniProtKB">
        <authorList>
            <consortium name="Ensembl"/>
        </authorList>
    </citation>
    <scope>IDENTIFICATION</scope>
    <source>
        <strain evidence="3">Glennie</strain>
    </source>
</reference>
<dbReference type="PANTHER" id="PTHR47229:SF1">
    <property type="entry name" value="TRANSMEMBRANE PROTEIN 141"/>
    <property type="match status" value="1"/>
</dbReference>
<feature type="transmembrane region" description="Helical" evidence="2">
    <location>
        <begin position="30"/>
        <end position="48"/>
    </location>
</feature>
<dbReference type="FunCoup" id="A0A6I8N5A0">
    <property type="interactions" value="19"/>
</dbReference>
<protein>
    <recommendedName>
        <fullName evidence="5">Transmembrane protein 141</fullName>
    </recommendedName>
</protein>
<keyword evidence="4" id="KW-1185">Reference proteome</keyword>
<feature type="transmembrane region" description="Helical" evidence="2">
    <location>
        <begin position="60"/>
        <end position="79"/>
    </location>
</feature>
<evidence type="ECO:0000256" key="1">
    <source>
        <dbReference type="SAM" id="MobiDB-lite"/>
    </source>
</evidence>
<dbReference type="AlphaFoldDB" id="A0A6I8N5A0"/>
<keyword evidence="2" id="KW-0472">Membrane</keyword>
<name>A0A6I8N5A0_ORNAN</name>
<dbReference type="InterPro" id="IPR026788">
    <property type="entry name" value="Tmem141"/>
</dbReference>
<dbReference type="OMA" id="CQSNAFM"/>
<evidence type="ECO:0000313" key="4">
    <source>
        <dbReference type="Proteomes" id="UP000002279"/>
    </source>
</evidence>
<keyword evidence="2" id="KW-0812">Transmembrane</keyword>
<evidence type="ECO:0000256" key="2">
    <source>
        <dbReference type="SAM" id="Phobius"/>
    </source>
</evidence>
<gene>
    <name evidence="3" type="primary">LOC107547708</name>
</gene>
<feature type="compositionally biased region" description="Basic and acidic residues" evidence="1">
    <location>
        <begin position="111"/>
        <end position="130"/>
    </location>
</feature>